<keyword evidence="2" id="KW-1185">Reference proteome</keyword>
<comment type="caution">
    <text evidence="1">The sequence shown here is derived from an EMBL/GenBank/DDBJ whole genome shotgun (WGS) entry which is preliminary data.</text>
</comment>
<feature type="non-terminal residue" evidence="1">
    <location>
        <position position="142"/>
    </location>
</feature>
<feature type="non-terminal residue" evidence="1">
    <location>
        <position position="1"/>
    </location>
</feature>
<accession>A0AAV5VL81</accession>
<evidence type="ECO:0000313" key="2">
    <source>
        <dbReference type="Proteomes" id="UP001432322"/>
    </source>
</evidence>
<dbReference type="AlphaFoldDB" id="A0AAV5VL81"/>
<dbReference type="Proteomes" id="UP001432322">
    <property type="component" value="Unassembled WGS sequence"/>
</dbReference>
<name>A0AAV5VL81_9BILA</name>
<protein>
    <submittedName>
        <fullName evidence="1">Uncharacterized protein</fullName>
    </submittedName>
</protein>
<proteinExistence type="predicted"/>
<dbReference type="EMBL" id="BTSY01000003">
    <property type="protein sequence ID" value="GMT20386.1"/>
    <property type="molecule type" value="Genomic_DNA"/>
</dbReference>
<gene>
    <name evidence="1" type="ORF">PFISCL1PPCAC_11683</name>
</gene>
<reference evidence="1" key="1">
    <citation type="submission" date="2023-10" db="EMBL/GenBank/DDBJ databases">
        <title>Genome assembly of Pristionchus species.</title>
        <authorList>
            <person name="Yoshida K."/>
            <person name="Sommer R.J."/>
        </authorList>
    </citation>
    <scope>NUCLEOTIDE SEQUENCE</scope>
    <source>
        <strain evidence="1">RS5133</strain>
    </source>
</reference>
<sequence length="142" mass="16970">LTSPLLLLPLPLSPLYSIRRIPTGLDLYDHLFVDLNWRDLDNCHGFGGILHSRFLRFFCPRFIWFHSDNWVLRQVVHELLRFHSDLPLHSRNARRFGVLWVVNHGRWNRLILVFLALFLAEKRAEKAGSLRLGQFERWRAFK</sequence>
<organism evidence="1 2">
    <name type="scientific">Pristionchus fissidentatus</name>
    <dbReference type="NCBI Taxonomy" id="1538716"/>
    <lineage>
        <taxon>Eukaryota</taxon>
        <taxon>Metazoa</taxon>
        <taxon>Ecdysozoa</taxon>
        <taxon>Nematoda</taxon>
        <taxon>Chromadorea</taxon>
        <taxon>Rhabditida</taxon>
        <taxon>Rhabditina</taxon>
        <taxon>Diplogasteromorpha</taxon>
        <taxon>Diplogasteroidea</taxon>
        <taxon>Neodiplogasteridae</taxon>
        <taxon>Pristionchus</taxon>
    </lineage>
</organism>
<evidence type="ECO:0000313" key="1">
    <source>
        <dbReference type="EMBL" id="GMT20386.1"/>
    </source>
</evidence>